<reference evidence="1 2" key="1">
    <citation type="journal article" date="2011" name="J. Microbiol.">
        <title>Complete genome of Leptospirillum ferriphilum ML-04 provides insight into its physiology and environmental adaptation.</title>
        <authorList>
            <person name="Mi S."/>
            <person name="Song J."/>
            <person name="Lin J."/>
            <person name="Che Y."/>
            <person name="Zheng H."/>
            <person name="Lin J."/>
        </authorList>
    </citation>
    <scope>NUCLEOTIDE SEQUENCE [LARGE SCALE GENOMIC DNA]</scope>
    <source>
        <strain evidence="1 2">ML-04</strain>
    </source>
</reference>
<dbReference type="EMBL" id="CP002919">
    <property type="protein sequence ID" value="AFS52823.1"/>
    <property type="molecule type" value="Genomic_DNA"/>
</dbReference>
<evidence type="ECO:0000313" key="1">
    <source>
        <dbReference type="EMBL" id="AFS52823.1"/>
    </source>
</evidence>
<dbReference type="Proteomes" id="UP000006177">
    <property type="component" value="Chromosome"/>
</dbReference>
<protein>
    <submittedName>
        <fullName evidence="1">Uncharacterized protein</fullName>
    </submittedName>
</protein>
<dbReference type="PATRIC" id="fig|1048260.3.peg.627"/>
<name>J9ZAF9_LEPFM</name>
<organism evidence="1 2">
    <name type="scientific">Leptospirillum ferriphilum (strain ML-04)</name>
    <dbReference type="NCBI Taxonomy" id="1048260"/>
    <lineage>
        <taxon>Bacteria</taxon>
        <taxon>Pseudomonadati</taxon>
        <taxon>Nitrospirota</taxon>
        <taxon>Nitrospiria</taxon>
        <taxon>Nitrospirales</taxon>
        <taxon>Nitrospiraceae</taxon>
        <taxon>Leptospirillum</taxon>
    </lineage>
</organism>
<dbReference type="HOGENOM" id="CLU_2058480_0_0_0"/>
<accession>J9ZAF9</accession>
<proteinExistence type="predicted"/>
<dbReference type="AlphaFoldDB" id="J9ZAF9"/>
<sequence length="119" mass="13397">MGKTLQIRITDAVEKDLQKVAVSEGKTVSELVREILENFLSGDDRKISGSDAEILDLVQKNFRYQRTLAKLILDIDLRTYAMRSGLTVADKMQLDAEIQKRKKVFVEKLEKIAEGGGDV</sequence>
<evidence type="ECO:0000313" key="2">
    <source>
        <dbReference type="Proteomes" id="UP000006177"/>
    </source>
</evidence>
<gene>
    <name evidence="1" type="ordered locus">LFML04_0587</name>
</gene>
<dbReference type="KEGG" id="lfi:LFML04_0587"/>